<dbReference type="PROSITE" id="PS50931">
    <property type="entry name" value="HTH_LYSR"/>
    <property type="match status" value="1"/>
</dbReference>
<name>A0A2T5FWZ4_9SPHN</name>
<gene>
    <name evidence="6" type="ORF">CLG96_12255</name>
</gene>
<evidence type="ECO:0000313" key="6">
    <source>
        <dbReference type="EMBL" id="PTQ10296.1"/>
    </source>
</evidence>
<dbReference type="FunFam" id="3.40.190.290:FF:000001">
    <property type="entry name" value="Transcriptional regulator, LysR family"/>
    <property type="match status" value="1"/>
</dbReference>
<dbReference type="CDD" id="cd08422">
    <property type="entry name" value="PBP2_CrgA_like"/>
    <property type="match status" value="1"/>
</dbReference>
<dbReference type="Gene3D" id="3.40.190.290">
    <property type="match status" value="1"/>
</dbReference>
<dbReference type="PRINTS" id="PR00039">
    <property type="entry name" value="HTHLYSR"/>
</dbReference>
<dbReference type="GO" id="GO:0006351">
    <property type="term" value="P:DNA-templated transcription"/>
    <property type="evidence" value="ECO:0007669"/>
    <property type="project" value="TreeGrafter"/>
</dbReference>
<dbReference type="AlphaFoldDB" id="A0A2T5FWZ4"/>
<evidence type="ECO:0000256" key="2">
    <source>
        <dbReference type="ARBA" id="ARBA00023015"/>
    </source>
</evidence>
<evidence type="ECO:0000259" key="5">
    <source>
        <dbReference type="PROSITE" id="PS50931"/>
    </source>
</evidence>
<keyword evidence="3" id="KW-0238">DNA-binding</keyword>
<keyword evidence="7" id="KW-1185">Reference proteome</keyword>
<dbReference type="InterPro" id="IPR036390">
    <property type="entry name" value="WH_DNA-bd_sf"/>
</dbReference>
<dbReference type="PANTHER" id="PTHR30537:SF5">
    <property type="entry name" value="HTH-TYPE TRANSCRIPTIONAL ACTIVATOR TTDR-RELATED"/>
    <property type="match status" value="1"/>
</dbReference>
<dbReference type="SUPFAM" id="SSF46785">
    <property type="entry name" value="Winged helix' DNA-binding domain"/>
    <property type="match status" value="1"/>
</dbReference>
<sequence length="309" mass="33665">MMERSPIDLVDVLAFAWVVESGSFARAGDRLGVSKSIVSRRVARLEEKLGARLLTRSARGTEPTDIGSDYHRRLVAILGDLEAAHEAVAEATSEVAGTIRLTAPISFGVDHLSSVLAEFMTRHPRVELDVALEDRRVDLLAEHFDLAVRIGNLPDSSLIARKLAPVRAVMVASPAYLDARGRPSHPRELAKHDVLFYTNSNSTGEWRFRVDGRWERVRVAGRLRANNGDALREAARAGLGIALLPSFIASRGLIDGSLETVLGDCPLEEAGLYAIMPPGRATTARVRALVEHLARSFGPTPAWDPCARD</sequence>
<keyword evidence="2" id="KW-0805">Transcription regulation</keyword>
<dbReference type="FunFam" id="1.10.10.10:FF:000001">
    <property type="entry name" value="LysR family transcriptional regulator"/>
    <property type="match status" value="1"/>
</dbReference>
<dbReference type="Proteomes" id="UP000244162">
    <property type="component" value="Unassembled WGS sequence"/>
</dbReference>
<dbReference type="InterPro" id="IPR058163">
    <property type="entry name" value="LysR-type_TF_proteobact-type"/>
</dbReference>
<evidence type="ECO:0000256" key="1">
    <source>
        <dbReference type="ARBA" id="ARBA00009437"/>
    </source>
</evidence>
<keyword evidence="4" id="KW-0804">Transcription</keyword>
<dbReference type="InterPro" id="IPR036388">
    <property type="entry name" value="WH-like_DNA-bd_sf"/>
</dbReference>
<protein>
    <submittedName>
        <fullName evidence="6">LysR family transcriptional regulator</fullName>
    </submittedName>
</protein>
<proteinExistence type="inferred from homology"/>
<evidence type="ECO:0000313" key="7">
    <source>
        <dbReference type="Proteomes" id="UP000244162"/>
    </source>
</evidence>
<dbReference type="InterPro" id="IPR000847">
    <property type="entry name" value="LysR_HTH_N"/>
</dbReference>
<dbReference type="InterPro" id="IPR005119">
    <property type="entry name" value="LysR_subst-bd"/>
</dbReference>
<dbReference type="PANTHER" id="PTHR30537">
    <property type="entry name" value="HTH-TYPE TRANSCRIPTIONAL REGULATOR"/>
    <property type="match status" value="1"/>
</dbReference>
<reference evidence="6 7" key="1">
    <citation type="submission" date="2017-09" db="EMBL/GenBank/DDBJ databases">
        <title>Sphingomonas panjinensis sp.nov., isolated from oil-contaminated soil.</title>
        <authorList>
            <person name="Wang L."/>
            <person name="Chen L."/>
        </authorList>
    </citation>
    <scope>NUCLEOTIDE SEQUENCE [LARGE SCALE GENOMIC DNA]</scope>
    <source>
        <strain evidence="6 7">FW-11</strain>
    </source>
</reference>
<feature type="domain" description="HTH lysR-type" evidence="5">
    <location>
        <begin position="7"/>
        <end position="64"/>
    </location>
</feature>
<dbReference type="Pfam" id="PF00126">
    <property type="entry name" value="HTH_1"/>
    <property type="match status" value="1"/>
</dbReference>
<dbReference type="Gene3D" id="1.10.10.10">
    <property type="entry name" value="Winged helix-like DNA-binding domain superfamily/Winged helix DNA-binding domain"/>
    <property type="match status" value="1"/>
</dbReference>
<evidence type="ECO:0000256" key="3">
    <source>
        <dbReference type="ARBA" id="ARBA00023125"/>
    </source>
</evidence>
<comment type="similarity">
    <text evidence="1">Belongs to the LysR transcriptional regulatory family.</text>
</comment>
<dbReference type="GO" id="GO:0043565">
    <property type="term" value="F:sequence-specific DNA binding"/>
    <property type="evidence" value="ECO:0007669"/>
    <property type="project" value="TreeGrafter"/>
</dbReference>
<dbReference type="EMBL" id="NWBU01000010">
    <property type="protein sequence ID" value="PTQ10296.1"/>
    <property type="molecule type" value="Genomic_DNA"/>
</dbReference>
<dbReference type="GO" id="GO:0003700">
    <property type="term" value="F:DNA-binding transcription factor activity"/>
    <property type="evidence" value="ECO:0007669"/>
    <property type="project" value="InterPro"/>
</dbReference>
<evidence type="ECO:0000256" key="4">
    <source>
        <dbReference type="ARBA" id="ARBA00023163"/>
    </source>
</evidence>
<dbReference type="OrthoDB" id="9812435at2"/>
<dbReference type="Pfam" id="PF03466">
    <property type="entry name" value="LysR_substrate"/>
    <property type="match status" value="1"/>
</dbReference>
<accession>A0A2T5FWZ4</accession>
<comment type="caution">
    <text evidence="6">The sequence shown here is derived from an EMBL/GenBank/DDBJ whole genome shotgun (WGS) entry which is preliminary data.</text>
</comment>
<dbReference type="SUPFAM" id="SSF53850">
    <property type="entry name" value="Periplasmic binding protein-like II"/>
    <property type="match status" value="1"/>
</dbReference>
<organism evidence="6 7">
    <name type="scientific">Sphingomonas oleivorans</name>
    <dbReference type="NCBI Taxonomy" id="1735121"/>
    <lineage>
        <taxon>Bacteria</taxon>
        <taxon>Pseudomonadati</taxon>
        <taxon>Pseudomonadota</taxon>
        <taxon>Alphaproteobacteria</taxon>
        <taxon>Sphingomonadales</taxon>
        <taxon>Sphingomonadaceae</taxon>
        <taxon>Sphingomonas</taxon>
    </lineage>
</organism>